<name>A0A4R0REA0_9APHY</name>
<comment type="caution">
    <text evidence="1">The sequence shown here is derived from an EMBL/GenBank/DDBJ whole genome shotgun (WGS) entry which is preliminary data.</text>
</comment>
<gene>
    <name evidence="1" type="ORF">EIP91_006340</name>
</gene>
<dbReference type="AlphaFoldDB" id="A0A4R0REA0"/>
<reference evidence="1 2" key="1">
    <citation type="submission" date="2018-11" db="EMBL/GenBank/DDBJ databases">
        <title>Genome assembly of Steccherinum ochraceum LE-BIN_3174, the white-rot fungus of the Steccherinaceae family (The Residual Polyporoid clade, Polyporales, Basidiomycota).</title>
        <authorList>
            <person name="Fedorova T.V."/>
            <person name="Glazunova O.A."/>
            <person name="Landesman E.O."/>
            <person name="Moiseenko K.V."/>
            <person name="Psurtseva N.V."/>
            <person name="Savinova O.S."/>
            <person name="Shakhova N.V."/>
            <person name="Tyazhelova T.V."/>
            <person name="Vasina D.V."/>
        </authorList>
    </citation>
    <scope>NUCLEOTIDE SEQUENCE [LARGE SCALE GENOMIC DNA]</scope>
    <source>
        <strain evidence="1 2">LE-BIN_3174</strain>
    </source>
</reference>
<dbReference type="OrthoDB" id="2717443at2759"/>
<accession>A0A4R0REA0</accession>
<organism evidence="1 2">
    <name type="scientific">Steccherinum ochraceum</name>
    <dbReference type="NCBI Taxonomy" id="92696"/>
    <lineage>
        <taxon>Eukaryota</taxon>
        <taxon>Fungi</taxon>
        <taxon>Dikarya</taxon>
        <taxon>Basidiomycota</taxon>
        <taxon>Agaricomycotina</taxon>
        <taxon>Agaricomycetes</taxon>
        <taxon>Polyporales</taxon>
        <taxon>Steccherinaceae</taxon>
        <taxon>Steccherinum</taxon>
    </lineage>
</organism>
<evidence type="ECO:0000313" key="1">
    <source>
        <dbReference type="EMBL" id="TCD62859.1"/>
    </source>
</evidence>
<dbReference type="EMBL" id="RWJN01000340">
    <property type="protein sequence ID" value="TCD62859.1"/>
    <property type="molecule type" value="Genomic_DNA"/>
</dbReference>
<protein>
    <submittedName>
        <fullName evidence="1">Uncharacterized protein</fullName>
    </submittedName>
</protein>
<evidence type="ECO:0000313" key="2">
    <source>
        <dbReference type="Proteomes" id="UP000292702"/>
    </source>
</evidence>
<dbReference type="Proteomes" id="UP000292702">
    <property type="component" value="Unassembled WGS sequence"/>
</dbReference>
<sequence length="70" mass="7484">MLSLIRARLPTIALWTSLEAGFIGFVAYQWSGVNEIHTPLKSAIPAGHIGAVRFHHSHPVSGKTLAPSPA</sequence>
<proteinExistence type="predicted"/>
<keyword evidence="2" id="KW-1185">Reference proteome</keyword>